<feature type="compositionally biased region" description="Acidic residues" evidence="1">
    <location>
        <begin position="325"/>
        <end position="348"/>
    </location>
</feature>
<dbReference type="EMBL" id="MU003707">
    <property type="protein sequence ID" value="KAF2806356.1"/>
    <property type="molecule type" value="Genomic_DNA"/>
</dbReference>
<evidence type="ECO:0000313" key="3">
    <source>
        <dbReference type="Proteomes" id="UP000504636"/>
    </source>
</evidence>
<feature type="region of interest" description="Disordered" evidence="1">
    <location>
        <begin position="367"/>
        <end position="456"/>
    </location>
</feature>
<dbReference type="AlphaFoldDB" id="A0A6A6YC06"/>
<evidence type="ECO:0000256" key="1">
    <source>
        <dbReference type="SAM" id="MobiDB-lite"/>
    </source>
</evidence>
<organism evidence="2">
    <name type="scientific">Mytilinidion resinicola</name>
    <dbReference type="NCBI Taxonomy" id="574789"/>
    <lineage>
        <taxon>Eukaryota</taxon>
        <taxon>Fungi</taxon>
        <taxon>Dikarya</taxon>
        <taxon>Ascomycota</taxon>
        <taxon>Pezizomycotina</taxon>
        <taxon>Dothideomycetes</taxon>
        <taxon>Pleosporomycetidae</taxon>
        <taxon>Mytilinidiales</taxon>
        <taxon>Mytilinidiaceae</taxon>
        <taxon>Mytilinidion</taxon>
    </lineage>
</organism>
<accession>A0A6A6YC06</accession>
<feature type="compositionally biased region" description="Polar residues" evidence="1">
    <location>
        <begin position="409"/>
        <end position="419"/>
    </location>
</feature>
<proteinExistence type="predicted"/>
<reference evidence="4" key="2">
    <citation type="submission" date="2020-04" db="EMBL/GenBank/DDBJ databases">
        <authorList>
            <consortium name="NCBI Genome Project"/>
        </authorList>
    </citation>
    <scope>NUCLEOTIDE SEQUENCE</scope>
    <source>
        <strain evidence="4">CBS 304.34</strain>
    </source>
</reference>
<gene>
    <name evidence="2 4" type="ORF">BDZ99DRAFT_479616</name>
</gene>
<reference evidence="4" key="3">
    <citation type="submission" date="2025-04" db="UniProtKB">
        <authorList>
            <consortium name="RefSeq"/>
        </authorList>
    </citation>
    <scope>IDENTIFICATION</scope>
    <source>
        <strain evidence="4">CBS 304.34</strain>
    </source>
</reference>
<feature type="region of interest" description="Disordered" evidence="1">
    <location>
        <begin position="321"/>
        <end position="348"/>
    </location>
</feature>
<evidence type="ECO:0000313" key="4">
    <source>
        <dbReference type="RefSeq" id="XP_033573320.1"/>
    </source>
</evidence>
<dbReference type="OrthoDB" id="10663630at2759"/>
<feature type="compositionally biased region" description="Polar residues" evidence="1">
    <location>
        <begin position="154"/>
        <end position="164"/>
    </location>
</feature>
<feature type="region of interest" description="Disordered" evidence="1">
    <location>
        <begin position="148"/>
        <end position="167"/>
    </location>
</feature>
<dbReference type="Proteomes" id="UP000504636">
    <property type="component" value="Unplaced"/>
</dbReference>
<name>A0A6A6YC06_9PEZI</name>
<sequence>MGAAMPADRKGKRCTPALAHDPVAPLQAIATSPAIDASPRHETASVSQSAYTDASTASAQHFDYAPVVLRVAVPTQAVTDASVAATMQSHHDSNSYTPQTSHAIAPSNAPAPTTNGASTAILSIPLFSAAEQSTARDAKEVPLRAFHAGKKSGEQQTPIHTNPPTIYEAPTTIFVPTKQKVDDPKRPLQPILNSAIAGAFSPHPFRHKSAQRIVDDVLSGDAEILRECKRAMEGVLRSTPHLHSNATFVLLLMFYTPGEMGREERKLGSVVENKAVARRLTASIERINMSKAKYVLNREKALVRLTATPVREFVNSLGPLPTAAVEDESEEYYSEEDEPGEDEIEENGFVEDADNDELAMMLQEQLEQSSMPWEGDDEDRLTGMPMGQLGEDSNARQLENSRNDDLENLSMQAICSTPSFPAPPDNSSMKRKRDDTEEIELGANEENSASEKAKTC</sequence>
<keyword evidence="3" id="KW-1185">Reference proteome</keyword>
<dbReference type="RefSeq" id="XP_033573320.1">
    <property type="nucleotide sequence ID" value="XM_033722260.1"/>
</dbReference>
<feature type="region of interest" description="Disordered" evidence="1">
    <location>
        <begin position="84"/>
        <end position="112"/>
    </location>
</feature>
<protein>
    <submittedName>
        <fullName evidence="2 4">Uncharacterized protein</fullName>
    </submittedName>
</protein>
<dbReference type="GeneID" id="54463153"/>
<evidence type="ECO:0000313" key="2">
    <source>
        <dbReference type="EMBL" id="KAF2806356.1"/>
    </source>
</evidence>
<reference evidence="2 4" key="1">
    <citation type="journal article" date="2020" name="Stud. Mycol.">
        <title>101 Dothideomycetes genomes: a test case for predicting lifestyles and emergence of pathogens.</title>
        <authorList>
            <person name="Haridas S."/>
            <person name="Albert R."/>
            <person name="Binder M."/>
            <person name="Bloem J."/>
            <person name="Labutti K."/>
            <person name="Salamov A."/>
            <person name="Andreopoulos B."/>
            <person name="Baker S."/>
            <person name="Barry K."/>
            <person name="Bills G."/>
            <person name="Bluhm B."/>
            <person name="Cannon C."/>
            <person name="Castanera R."/>
            <person name="Culley D."/>
            <person name="Daum C."/>
            <person name="Ezra D."/>
            <person name="Gonzalez J."/>
            <person name="Henrissat B."/>
            <person name="Kuo A."/>
            <person name="Liang C."/>
            <person name="Lipzen A."/>
            <person name="Lutzoni F."/>
            <person name="Magnuson J."/>
            <person name="Mondo S."/>
            <person name="Nolan M."/>
            <person name="Ohm R."/>
            <person name="Pangilinan J."/>
            <person name="Park H.-J."/>
            <person name="Ramirez L."/>
            <person name="Alfaro M."/>
            <person name="Sun H."/>
            <person name="Tritt A."/>
            <person name="Yoshinaga Y."/>
            <person name="Zwiers L.-H."/>
            <person name="Turgeon B."/>
            <person name="Goodwin S."/>
            <person name="Spatafora J."/>
            <person name="Crous P."/>
            <person name="Grigoriev I."/>
        </authorList>
    </citation>
    <scope>NUCLEOTIDE SEQUENCE</scope>
    <source>
        <strain evidence="2 4">CBS 304.34</strain>
    </source>
</reference>